<protein>
    <submittedName>
        <fullName evidence="3">Membrane protein</fullName>
    </submittedName>
</protein>
<gene>
    <name evidence="3" type="ORF">J2S72_001295</name>
</gene>
<feature type="transmembrane region" description="Helical" evidence="2">
    <location>
        <begin position="12"/>
        <end position="31"/>
    </location>
</feature>
<organism evidence="3 4">
    <name type="scientific">Peptoniphilus koenoeneniae</name>
    <dbReference type="NCBI Taxonomy" id="507751"/>
    <lineage>
        <taxon>Bacteria</taxon>
        <taxon>Bacillati</taxon>
        <taxon>Bacillota</taxon>
        <taxon>Tissierellia</taxon>
        <taxon>Tissierellales</taxon>
        <taxon>Peptoniphilaceae</taxon>
        <taxon>Peptoniphilus</taxon>
    </lineage>
</organism>
<name>A0ABU0AZ73_9FIRM</name>
<evidence type="ECO:0000313" key="4">
    <source>
        <dbReference type="Proteomes" id="UP001236559"/>
    </source>
</evidence>
<feature type="transmembrane region" description="Helical" evidence="2">
    <location>
        <begin position="152"/>
        <end position="172"/>
    </location>
</feature>
<keyword evidence="1" id="KW-0175">Coiled coil</keyword>
<evidence type="ECO:0000256" key="2">
    <source>
        <dbReference type="SAM" id="Phobius"/>
    </source>
</evidence>
<dbReference type="RefSeq" id="WP_023056544.1">
    <property type="nucleotide sequence ID" value="NZ_JAUSTN010000006.1"/>
</dbReference>
<dbReference type="Proteomes" id="UP001236559">
    <property type="component" value="Unassembled WGS sequence"/>
</dbReference>
<feature type="transmembrane region" description="Helical" evidence="2">
    <location>
        <begin position="71"/>
        <end position="93"/>
    </location>
</feature>
<keyword evidence="2" id="KW-1133">Transmembrane helix</keyword>
<keyword evidence="4" id="KW-1185">Reference proteome</keyword>
<proteinExistence type="predicted"/>
<keyword evidence="2" id="KW-0812">Transmembrane</keyword>
<comment type="caution">
    <text evidence="3">The sequence shown here is derived from an EMBL/GenBank/DDBJ whole genome shotgun (WGS) entry which is preliminary data.</text>
</comment>
<evidence type="ECO:0000256" key="1">
    <source>
        <dbReference type="SAM" id="Coils"/>
    </source>
</evidence>
<dbReference type="Pfam" id="PF06541">
    <property type="entry name" value="ABC_trans_CmpB"/>
    <property type="match status" value="1"/>
</dbReference>
<dbReference type="EMBL" id="JAUSTN010000006">
    <property type="protein sequence ID" value="MDQ0275270.1"/>
    <property type="molecule type" value="Genomic_DNA"/>
</dbReference>
<feature type="transmembrane region" description="Helical" evidence="2">
    <location>
        <begin position="114"/>
        <end position="137"/>
    </location>
</feature>
<evidence type="ECO:0000313" key="3">
    <source>
        <dbReference type="EMBL" id="MDQ0275270.1"/>
    </source>
</evidence>
<feature type="transmembrane region" description="Helical" evidence="2">
    <location>
        <begin position="43"/>
        <end position="65"/>
    </location>
</feature>
<sequence length="312" mass="36874">MFFIENFMDYIFIFFIFSVIGWSIEVTLKFIQFHRFVNRGFLIGPYCPIYGLGSVLIIFINSSLYKFEHSIGLTFLVSILICGLVEYFVSYFLEKKYHARWWDYSKKPMNLNGRIWIGNLILFGLGGLIIAQILGPIFTNIFYKFSLKNREIISLIIVLIFTSDFIISYFVMKLIKTNIEGSEADNTEDIRKEMKVLASNKNILYRRFINAYPEVKYRTDKIKQRLKKIEEESKKIREEIEKTIDEDKENLINELQPTSFLKSEIIEKQGRLIELLEDENTSKADILSLKAEIEEKKSILNKRRRIINLEEI</sequence>
<keyword evidence="2" id="KW-0472">Membrane</keyword>
<accession>A0ABU0AZ73</accession>
<feature type="coiled-coil region" evidence="1">
    <location>
        <begin position="219"/>
        <end position="246"/>
    </location>
</feature>
<reference evidence="3 4" key="1">
    <citation type="submission" date="2023-07" db="EMBL/GenBank/DDBJ databases">
        <title>Genomic Encyclopedia of Type Strains, Phase IV (KMG-IV): sequencing the most valuable type-strain genomes for metagenomic binning, comparative biology and taxonomic classification.</title>
        <authorList>
            <person name="Goeker M."/>
        </authorList>
    </citation>
    <scope>NUCLEOTIDE SEQUENCE [LARGE SCALE GENOMIC DNA]</scope>
    <source>
        <strain evidence="3 4">DSM 22616</strain>
    </source>
</reference>
<dbReference type="InterPro" id="IPR010540">
    <property type="entry name" value="CmpB_TMEM229"/>
</dbReference>